<dbReference type="AlphaFoldDB" id="A0A9P3USN5"/>
<keyword evidence="3" id="KW-1185">Reference proteome</keyword>
<comment type="caution">
    <text evidence="2">The sequence shown here is derived from an EMBL/GenBank/DDBJ whole genome shotgun (WGS) entry which is preliminary data.</text>
</comment>
<proteinExistence type="predicted"/>
<accession>A0A9P3USN5</accession>
<feature type="region of interest" description="Disordered" evidence="1">
    <location>
        <begin position="567"/>
        <end position="588"/>
    </location>
</feature>
<evidence type="ECO:0000313" key="3">
    <source>
        <dbReference type="Proteomes" id="UP001063166"/>
    </source>
</evidence>
<feature type="region of interest" description="Disordered" evidence="1">
    <location>
        <begin position="263"/>
        <end position="353"/>
    </location>
</feature>
<dbReference type="Proteomes" id="UP001063166">
    <property type="component" value="Unassembled WGS sequence"/>
</dbReference>
<sequence>MSMIWPDLQDRYLPSMMTRFETANAMAPVTTYVLESLPVHSTSYPVIPRQYDTLQSGLQDITFNWDVQNRLSANKILSAIEWLASAECLGQASVRYLVIVAASTPVDDTLGISTLSYSDSTPWLQMARRLTHAEIQCQLVVATTQNMAPLITLFEETLRLQNFVEEQPSFPIDHPHLLFRLSTRLNIYSAAALHGNPPTQRAPPRRNHSLPLPTRPNDDNDMYSLSPLQEPENPPSLVSQLQQVHGLTKKKVYGAKPVRKPFFREERVQREPPGAPAPLILPISKSPPGSSGSGRALSSSRAARISRVAQSSPTELQPRRPGLGRRNSRMSSPETDCFPSPTALSIPSNASPPVSPTSLTNMYMQPAPVIPSQPETILDPSWSAMQYKPMPHSLSQIQLPAYSSAPSHSQAQWQETDASRLIPPAVHDIPAPYTSGGHARSPRALGTTTQAHGGVADAPPANRLPRRASCPEDEVPFTFNAEYVAATAAMFKNEVLPAYPDLQPAFNEVVSPRRAFYIAQDRGSTPPSPSTPYDPGELYIATERDECLQHPLSLPLEYPGTAATGSPGLSYATSYSPGSSSSLTGWAG</sequence>
<organism evidence="2 3">
    <name type="scientific">Lyophyllum shimeji</name>
    <name type="common">Hon-shimeji</name>
    <name type="synonym">Tricholoma shimeji</name>
    <dbReference type="NCBI Taxonomy" id="47721"/>
    <lineage>
        <taxon>Eukaryota</taxon>
        <taxon>Fungi</taxon>
        <taxon>Dikarya</taxon>
        <taxon>Basidiomycota</taxon>
        <taxon>Agaricomycotina</taxon>
        <taxon>Agaricomycetes</taxon>
        <taxon>Agaricomycetidae</taxon>
        <taxon>Agaricales</taxon>
        <taxon>Tricholomatineae</taxon>
        <taxon>Lyophyllaceae</taxon>
        <taxon>Lyophyllum</taxon>
    </lineage>
</organism>
<evidence type="ECO:0000256" key="1">
    <source>
        <dbReference type="SAM" id="MobiDB-lite"/>
    </source>
</evidence>
<protein>
    <submittedName>
        <fullName evidence="2">Uncharacterized protein</fullName>
    </submittedName>
</protein>
<feature type="region of interest" description="Disordered" evidence="1">
    <location>
        <begin position="435"/>
        <end position="468"/>
    </location>
</feature>
<gene>
    <name evidence="2" type="ORF">LshimejAT787_1201340</name>
</gene>
<dbReference type="EMBL" id="BRPK01000012">
    <property type="protein sequence ID" value="GLB42685.1"/>
    <property type="molecule type" value="Genomic_DNA"/>
</dbReference>
<dbReference type="OrthoDB" id="3263163at2759"/>
<name>A0A9P3USN5_LYOSH</name>
<feature type="compositionally biased region" description="Polar residues" evidence="1">
    <location>
        <begin position="342"/>
        <end position="353"/>
    </location>
</feature>
<feature type="compositionally biased region" description="Low complexity" evidence="1">
    <location>
        <begin position="277"/>
        <end position="312"/>
    </location>
</feature>
<reference evidence="2" key="1">
    <citation type="submission" date="2022-07" db="EMBL/GenBank/DDBJ databases">
        <title>The genome of Lyophyllum shimeji provides insight into the initial evolution of ectomycorrhizal fungal genome.</title>
        <authorList>
            <person name="Kobayashi Y."/>
            <person name="Shibata T."/>
            <person name="Hirakawa H."/>
            <person name="Shigenobu S."/>
            <person name="Nishiyama T."/>
            <person name="Yamada A."/>
            <person name="Hasebe M."/>
            <person name="Kawaguchi M."/>
        </authorList>
    </citation>
    <scope>NUCLEOTIDE SEQUENCE</scope>
    <source>
        <strain evidence="2">AT787</strain>
    </source>
</reference>
<evidence type="ECO:0000313" key="2">
    <source>
        <dbReference type="EMBL" id="GLB42685.1"/>
    </source>
</evidence>
<feature type="region of interest" description="Disordered" evidence="1">
    <location>
        <begin position="194"/>
        <end position="237"/>
    </location>
</feature>
<feature type="compositionally biased region" description="Low complexity" evidence="1">
    <location>
        <begin position="569"/>
        <end position="588"/>
    </location>
</feature>